<dbReference type="Proteomes" id="UP000054144">
    <property type="component" value="Unassembled WGS sequence"/>
</dbReference>
<comment type="similarity">
    <text evidence="7 8">Belongs to the class I-like SAM-binding methyltransferase superfamily. rRNA adenine N(6)-methyltransferase family.</text>
</comment>
<proteinExistence type="inferred from homology"/>
<evidence type="ECO:0000256" key="5">
    <source>
        <dbReference type="ARBA" id="ARBA00022884"/>
    </source>
</evidence>
<dbReference type="Pfam" id="PF00398">
    <property type="entry name" value="RrnaAD"/>
    <property type="match status" value="1"/>
</dbReference>
<dbReference type="OrthoDB" id="16079at2759"/>
<evidence type="ECO:0000256" key="8">
    <source>
        <dbReference type="RuleBase" id="RU362106"/>
    </source>
</evidence>
<feature type="binding site" evidence="7">
    <location>
        <position position="8"/>
    </location>
    <ligand>
        <name>S-adenosyl-L-methionine</name>
        <dbReference type="ChEBI" id="CHEBI:59789"/>
    </ligand>
</feature>
<evidence type="ECO:0000256" key="3">
    <source>
        <dbReference type="ARBA" id="ARBA00022679"/>
    </source>
</evidence>
<dbReference type="EC" id="2.1.1.-" evidence="8"/>
<name>A0A0D7AMX2_9AGAR</name>
<keyword evidence="10" id="KW-1185">Reference proteome</keyword>
<dbReference type="Gene3D" id="3.40.50.150">
    <property type="entry name" value="Vaccinia Virus protein VP39"/>
    <property type="match status" value="1"/>
</dbReference>
<keyword evidence="4 7" id="KW-0949">S-adenosyl-L-methionine</keyword>
<comment type="caution">
    <text evidence="7">Lacks conserved residue(s) required for the propagation of feature annotation.</text>
</comment>
<feature type="binding site" evidence="7">
    <location>
        <position position="60"/>
    </location>
    <ligand>
        <name>S-adenosyl-L-methionine</name>
        <dbReference type="ChEBI" id="CHEBI:59789"/>
    </ligand>
</feature>
<evidence type="ECO:0000256" key="4">
    <source>
        <dbReference type="ARBA" id="ARBA00022691"/>
    </source>
</evidence>
<reference evidence="9 10" key="1">
    <citation type="journal article" date="2015" name="Fungal Genet. Biol.">
        <title>Evolution of novel wood decay mechanisms in Agaricales revealed by the genome sequences of Fistulina hepatica and Cylindrobasidium torrendii.</title>
        <authorList>
            <person name="Floudas D."/>
            <person name="Held B.W."/>
            <person name="Riley R."/>
            <person name="Nagy L.G."/>
            <person name="Koehler G."/>
            <person name="Ransdell A.S."/>
            <person name="Younus H."/>
            <person name="Chow J."/>
            <person name="Chiniquy J."/>
            <person name="Lipzen A."/>
            <person name="Tritt A."/>
            <person name="Sun H."/>
            <person name="Haridas S."/>
            <person name="LaButti K."/>
            <person name="Ohm R.A."/>
            <person name="Kues U."/>
            <person name="Blanchette R.A."/>
            <person name="Grigoriev I.V."/>
            <person name="Minto R.E."/>
            <person name="Hibbett D.S."/>
        </authorList>
    </citation>
    <scope>NUCLEOTIDE SEQUENCE [LARGE SCALE GENOMIC DNA]</scope>
    <source>
        <strain evidence="9 10">ATCC 64428</strain>
    </source>
</reference>
<dbReference type="InterPro" id="IPR023165">
    <property type="entry name" value="rRNA_Ade_diMease-like_C"/>
</dbReference>
<dbReference type="PANTHER" id="PTHR11727">
    <property type="entry name" value="DIMETHYLADENOSINE TRANSFERASE"/>
    <property type="match status" value="1"/>
</dbReference>
<feature type="binding site" evidence="7">
    <location>
        <position position="85"/>
    </location>
    <ligand>
        <name>S-adenosyl-L-methionine</name>
        <dbReference type="ChEBI" id="CHEBI:59789"/>
    </ligand>
</feature>
<evidence type="ECO:0000313" key="10">
    <source>
        <dbReference type="Proteomes" id="UP000054144"/>
    </source>
</evidence>
<organism evidence="9 10">
    <name type="scientific">Fistulina hepatica ATCC 64428</name>
    <dbReference type="NCBI Taxonomy" id="1128425"/>
    <lineage>
        <taxon>Eukaryota</taxon>
        <taxon>Fungi</taxon>
        <taxon>Dikarya</taxon>
        <taxon>Basidiomycota</taxon>
        <taxon>Agaricomycotina</taxon>
        <taxon>Agaricomycetes</taxon>
        <taxon>Agaricomycetidae</taxon>
        <taxon>Agaricales</taxon>
        <taxon>Fistulinaceae</taxon>
        <taxon>Fistulina</taxon>
    </lineage>
</organism>
<dbReference type="EMBL" id="KN881628">
    <property type="protein sequence ID" value="KIY53104.1"/>
    <property type="molecule type" value="Genomic_DNA"/>
</dbReference>
<feature type="non-terminal residue" evidence="9">
    <location>
        <position position="1"/>
    </location>
</feature>
<dbReference type="GO" id="GO:0000179">
    <property type="term" value="F:rRNA (adenine-N6,N6-)-dimethyltransferase activity"/>
    <property type="evidence" value="ECO:0007669"/>
    <property type="project" value="UniProtKB-UniRule"/>
</dbReference>
<dbReference type="CDD" id="cd02440">
    <property type="entry name" value="AdoMet_MTases"/>
    <property type="match status" value="1"/>
</dbReference>
<dbReference type="InterPro" id="IPR029063">
    <property type="entry name" value="SAM-dependent_MTases_sf"/>
</dbReference>
<dbReference type="GO" id="GO:0003723">
    <property type="term" value="F:RNA binding"/>
    <property type="evidence" value="ECO:0007669"/>
    <property type="project" value="UniProtKB-UniRule"/>
</dbReference>
<sequence length="327" mass="37310">NTLNRVAIRRMETARSIAESIAPEGSKGKVFIEAYAGCGALTRALLELPKERVARVIAVEDHPTYLDYLEPLVKSDPRLKLREADSFYWEVYDQLQRVHLEDIRGWDWNSGPHPQLHFIMHVPTTIKGEQLIAQFLRCIPTRSWFYKYGRVPTTFILNEYFWDRINASVEDTALRCKLSVISQATADFNPVQALGTVYENFWPQRIPVAGKSKLGRRKLSEPTFYAATATPFEKQVIAAEGLPAWDYVLRRLFVNRAQSLSKGLSSLAPGAQSLMRVLEGKLDISKPVRTLSLEEWTKVMEAFTQWPFAPQNLTIDEGFHDKKKPLG</sequence>
<evidence type="ECO:0000256" key="2">
    <source>
        <dbReference type="ARBA" id="ARBA00022603"/>
    </source>
</evidence>
<protein>
    <recommendedName>
        <fullName evidence="8">rRNA adenine N(6)-methyltransferase</fullName>
        <ecNumber evidence="8">2.1.1.-</ecNumber>
    </recommendedName>
</protein>
<keyword evidence="8" id="KW-0698">rRNA processing</keyword>
<keyword evidence="3 7" id="KW-0808">Transferase</keyword>
<evidence type="ECO:0000256" key="7">
    <source>
        <dbReference type="PROSITE-ProRule" id="PRU01026"/>
    </source>
</evidence>
<dbReference type="InterPro" id="IPR001737">
    <property type="entry name" value="KsgA/Erm"/>
</dbReference>
<comment type="subcellular location">
    <subcellularLocation>
        <location evidence="1">Mitochondrion</location>
    </subcellularLocation>
</comment>
<dbReference type="Gene3D" id="1.10.8.100">
    <property type="entry name" value="Ribosomal RNA adenine dimethylase-like, domain 2"/>
    <property type="match status" value="1"/>
</dbReference>
<gene>
    <name evidence="9" type="ORF">FISHEDRAFT_34013</name>
</gene>
<evidence type="ECO:0000313" key="9">
    <source>
        <dbReference type="EMBL" id="KIY53104.1"/>
    </source>
</evidence>
<comment type="function">
    <text evidence="6">Mitochondrial transcription factor that confers selective promoter recognition on the core subunit of the yeast mitochondrial RNA polymerase. Interacts with DNA in a non-specific manner.</text>
</comment>
<dbReference type="GO" id="GO:0006391">
    <property type="term" value="P:transcription initiation at mitochondrial promoter"/>
    <property type="evidence" value="ECO:0007669"/>
    <property type="project" value="TreeGrafter"/>
</dbReference>
<evidence type="ECO:0000256" key="1">
    <source>
        <dbReference type="ARBA" id="ARBA00004173"/>
    </source>
</evidence>
<evidence type="ECO:0000256" key="6">
    <source>
        <dbReference type="ARBA" id="ARBA00024915"/>
    </source>
</evidence>
<dbReference type="GO" id="GO:0005759">
    <property type="term" value="C:mitochondrial matrix"/>
    <property type="evidence" value="ECO:0007669"/>
    <property type="project" value="TreeGrafter"/>
</dbReference>
<accession>A0A0D7AMX2</accession>
<dbReference type="PROSITE" id="PS51689">
    <property type="entry name" value="SAM_RNA_A_N6_MT"/>
    <property type="match status" value="1"/>
</dbReference>
<dbReference type="PANTHER" id="PTHR11727:SF17">
    <property type="entry name" value="DIMETHYLADENOSINE TRANSFERASE 1, MITOCHONDRIAL"/>
    <property type="match status" value="1"/>
</dbReference>
<dbReference type="AlphaFoldDB" id="A0A0D7AMX2"/>
<keyword evidence="2 7" id="KW-0489">Methyltransferase</keyword>
<dbReference type="GO" id="GO:0034246">
    <property type="term" value="F:mitochondrial transcription factor activity"/>
    <property type="evidence" value="ECO:0007669"/>
    <property type="project" value="TreeGrafter"/>
</dbReference>
<dbReference type="SUPFAM" id="SSF53335">
    <property type="entry name" value="S-adenosyl-L-methionine-dependent methyltransferases"/>
    <property type="match status" value="1"/>
</dbReference>
<keyword evidence="5 7" id="KW-0694">RNA-binding</keyword>